<keyword evidence="4 5" id="KW-0274">FAD</keyword>
<dbReference type="Pfam" id="PF00732">
    <property type="entry name" value="GMC_oxred_N"/>
    <property type="match status" value="1"/>
</dbReference>
<dbReference type="Gene3D" id="3.50.50.60">
    <property type="entry name" value="FAD/NAD(P)-binding domain"/>
    <property type="match status" value="1"/>
</dbReference>
<evidence type="ECO:0000256" key="3">
    <source>
        <dbReference type="ARBA" id="ARBA00022630"/>
    </source>
</evidence>
<keyword evidence="8" id="KW-1185">Reference proteome</keyword>
<protein>
    <submittedName>
        <fullName evidence="7">GMC family oxidoreductase N-terminal domain-containing protein</fullName>
    </submittedName>
</protein>
<evidence type="ECO:0000256" key="5">
    <source>
        <dbReference type="PIRSR" id="PIRSR000137-2"/>
    </source>
</evidence>
<organism evidence="7 8">
    <name type="scientific">Neolewinella lacunae</name>
    <dbReference type="NCBI Taxonomy" id="1517758"/>
    <lineage>
        <taxon>Bacteria</taxon>
        <taxon>Pseudomonadati</taxon>
        <taxon>Bacteroidota</taxon>
        <taxon>Saprospiria</taxon>
        <taxon>Saprospirales</taxon>
        <taxon>Lewinellaceae</taxon>
        <taxon>Neolewinella</taxon>
    </lineage>
</organism>
<evidence type="ECO:0000256" key="1">
    <source>
        <dbReference type="ARBA" id="ARBA00001974"/>
    </source>
</evidence>
<evidence type="ECO:0000313" key="7">
    <source>
        <dbReference type="EMBL" id="MBC6994953.1"/>
    </source>
</evidence>
<sequence length="546" mass="59617">MGAQYDYIIVGAGSAGCLLANRLSANPAHRVLLVEAGGRPNHPNIHIPGGYMKLHRSRFDWGYWSEPQEHVLNRRIYLPRGKVLGGSSSTNAMAYVRGNREDYNDWAAAGNRGWDYASVLPYFIKSECNADLVNAYHGQDGELHVAFPQRYAAPFATAFIAACVETGMPHNPDYNGAEQAGAGHFQYTIHAGQRDSAYTAFLRPVLGRTNLTVLTHTHTQAVLLEGDRAVGIVAGKRPGDRQEFRARREVILSAGSFASPQLLLLSGIGPREELQALGIPCHHPLPGVGKNLQDHLFAPFGATARQRLGQNHTIPVWWQLKGAFDYYVRRRGLFNISPLEAGAFGSTAASPGRVDFQFHFSSFHTGEGYAADFHDYRTFPTDEDGFSVLPTLLRPASRGTLRLRSADPFTPPLIQPNFLAAEQDRSVFVAAARRAIAVLEADAFGGHRKKIIAPPSHSSDDAILQHILRQVETVYHPVGTCKMGHDEMAVVDDELRVRGIGGLRVADASIMPTIVSGNTNAPVYLIAEKAADLILAAQTRVPGVLR</sequence>
<name>A0A923PPD3_9BACT</name>
<dbReference type="GO" id="GO:0050660">
    <property type="term" value="F:flavin adenine dinucleotide binding"/>
    <property type="evidence" value="ECO:0007669"/>
    <property type="project" value="InterPro"/>
</dbReference>
<evidence type="ECO:0000313" key="8">
    <source>
        <dbReference type="Proteomes" id="UP000650081"/>
    </source>
</evidence>
<dbReference type="PROSITE" id="PS00624">
    <property type="entry name" value="GMC_OXRED_2"/>
    <property type="match status" value="1"/>
</dbReference>
<dbReference type="Proteomes" id="UP000650081">
    <property type="component" value="Unassembled WGS sequence"/>
</dbReference>
<dbReference type="InterPro" id="IPR000172">
    <property type="entry name" value="GMC_OxRdtase_N"/>
</dbReference>
<evidence type="ECO:0000256" key="2">
    <source>
        <dbReference type="ARBA" id="ARBA00010790"/>
    </source>
</evidence>
<dbReference type="SUPFAM" id="SSF51905">
    <property type="entry name" value="FAD/NAD(P)-binding domain"/>
    <property type="match status" value="1"/>
</dbReference>
<comment type="caution">
    <text evidence="7">The sequence shown here is derived from an EMBL/GenBank/DDBJ whole genome shotgun (WGS) entry which is preliminary data.</text>
</comment>
<evidence type="ECO:0000259" key="6">
    <source>
        <dbReference type="PROSITE" id="PS00624"/>
    </source>
</evidence>
<accession>A0A923PPD3</accession>
<dbReference type="Gene3D" id="3.30.560.10">
    <property type="entry name" value="Glucose Oxidase, domain 3"/>
    <property type="match status" value="1"/>
</dbReference>
<evidence type="ECO:0000256" key="4">
    <source>
        <dbReference type="ARBA" id="ARBA00022827"/>
    </source>
</evidence>
<dbReference type="InterPro" id="IPR007867">
    <property type="entry name" value="GMC_OxRtase_C"/>
</dbReference>
<dbReference type="AlphaFoldDB" id="A0A923PPD3"/>
<dbReference type="SUPFAM" id="SSF54373">
    <property type="entry name" value="FAD-linked reductases, C-terminal domain"/>
    <property type="match status" value="1"/>
</dbReference>
<proteinExistence type="inferred from homology"/>
<dbReference type="GO" id="GO:0016614">
    <property type="term" value="F:oxidoreductase activity, acting on CH-OH group of donors"/>
    <property type="evidence" value="ECO:0007669"/>
    <property type="project" value="InterPro"/>
</dbReference>
<feature type="binding site" evidence="5">
    <location>
        <position position="83"/>
    </location>
    <ligand>
        <name>FAD</name>
        <dbReference type="ChEBI" id="CHEBI:57692"/>
    </ligand>
</feature>
<dbReference type="PANTHER" id="PTHR11552">
    <property type="entry name" value="GLUCOSE-METHANOL-CHOLINE GMC OXIDOREDUCTASE"/>
    <property type="match status" value="1"/>
</dbReference>
<comment type="similarity">
    <text evidence="2">Belongs to the GMC oxidoreductase family.</text>
</comment>
<dbReference type="PANTHER" id="PTHR11552:SF147">
    <property type="entry name" value="CHOLINE DEHYDROGENASE, MITOCHONDRIAL"/>
    <property type="match status" value="1"/>
</dbReference>
<gene>
    <name evidence="7" type="ORF">H9S92_12310</name>
</gene>
<reference evidence="7" key="1">
    <citation type="submission" date="2020-08" db="EMBL/GenBank/DDBJ databases">
        <title>Lewinella bacteria from marine environments.</title>
        <authorList>
            <person name="Zhong Y."/>
        </authorList>
    </citation>
    <scope>NUCLEOTIDE SEQUENCE</scope>
    <source>
        <strain evidence="7">KCTC 42187</strain>
    </source>
</reference>
<keyword evidence="3" id="KW-0285">Flavoprotein</keyword>
<comment type="cofactor">
    <cofactor evidence="1 5">
        <name>FAD</name>
        <dbReference type="ChEBI" id="CHEBI:57692"/>
    </cofactor>
</comment>
<dbReference type="Pfam" id="PF05199">
    <property type="entry name" value="GMC_oxred_C"/>
    <property type="match status" value="1"/>
</dbReference>
<dbReference type="InterPro" id="IPR036188">
    <property type="entry name" value="FAD/NAD-bd_sf"/>
</dbReference>
<dbReference type="InterPro" id="IPR012132">
    <property type="entry name" value="GMC_OxRdtase"/>
</dbReference>
<feature type="domain" description="Glucose-methanol-choline oxidoreductase N-terminal" evidence="6">
    <location>
        <begin position="255"/>
        <end position="269"/>
    </location>
</feature>
<dbReference type="PIRSF" id="PIRSF000137">
    <property type="entry name" value="Alcohol_oxidase"/>
    <property type="match status" value="1"/>
</dbReference>
<dbReference type="EMBL" id="JACSIT010000115">
    <property type="protein sequence ID" value="MBC6994953.1"/>
    <property type="molecule type" value="Genomic_DNA"/>
</dbReference>